<dbReference type="OrthoDB" id="434160at2759"/>
<comment type="similarity">
    <text evidence="2">Belongs to the heat shock protein 70 family.</text>
</comment>
<evidence type="ECO:0000313" key="8">
    <source>
        <dbReference type="EMBL" id="CAH1776947.1"/>
    </source>
</evidence>
<evidence type="ECO:0000256" key="1">
    <source>
        <dbReference type="ARBA" id="ARBA00004496"/>
    </source>
</evidence>
<keyword evidence="9" id="KW-1185">Reference proteome</keyword>
<evidence type="ECO:0000256" key="6">
    <source>
        <dbReference type="ARBA" id="ARBA00022840"/>
    </source>
</evidence>
<dbReference type="FunFam" id="3.90.640.10:FF:000004">
    <property type="entry name" value="Heat shock 70 kDa protein 4"/>
    <property type="match status" value="1"/>
</dbReference>
<dbReference type="PANTHER" id="PTHR45639:SF4">
    <property type="entry name" value="HSC70CB, ISOFORM G"/>
    <property type="match status" value="1"/>
</dbReference>
<dbReference type="GO" id="GO:0140662">
    <property type="term" value="F:ATP-dependent protein folding chaperone"/>
    <property type="evidence" value="ECO:0007669"/>
    <property type="project" value="InterPro"/>
</dbReference>
<evidence type="ECO:0000256" key="2">
    <source>
        <dbReference type="ARBA" id="ARBA00007381"/>
    </source>
</evidence>
<comment type="caution">
    <text evidence="8">The sequence shown here is derived from an EMBL/GenBank/DDBJ whole genome shotgun (WGS) entry which is preliminary data.</text>
</comment>
<dbReference type="GO" id="GO:0005829">
    <property type="term" value="C:cytosol"/>
    <property type="evidence" value="ECO:0007669"/>
    <property type="project" value="TreeGrafter"/>
</dbReference>
<dbReference type="SUPFAM" id="SSF53067">
    <property type="entry name" value="Actin-like ATPase domain"/>
    <property type="match status" value="2"/>
</dbReference>
<dbReference type="FunFam" id="3.30.420.40:FF:000171">
    <property type="entry name" value="Heat shock 70 kDa protein 4"/>
    <property type="match status" value="1"/>
</dbReference>
<dbReference type="EMBL" id="CAIIXF020000002">
    <property type="protein sequence ID" value="CAH1776947.1"/>
    <property type="molecule type" value="Genomic_DNA"/>
</dbReference>
<dbReference type="PROSITE" id="PS01036">
    <property type="entry name" value="HSP70_3"/>
    <property type="match status" value="1"/>
</dbReference>
<dbReference type="SUPFAM" id="SSF100920">
    <property type="entry name" value="Heat shock protein 70kD (HSP70), peptide-binding domain"/>
    <property type="match status" value="1"/>
</dbReference>
<dbReference type="FunFam" id="3.30.420.40:FF:000495">
    <property type="entry name" value="Heat shock protein 4b"/>
    <property type="match status" value="1"/>
</dbReference>
<name>A0A8J1XLM0_OWEFU</name>
<dbReference type="Gene3D" id="2.60.34.10">
    <property type="entry name" value="Substrate Binding Domain Of DNAk, Chain A, domain 1"/>
    <property type="match status" value="1"/>
</dbReference>
<dbReference type="InterPro" id="IPR013126">
    <property type="entry name" value="Hsp_70_fam"/>
</dbReference>
<sequence length="855" mass="96659">MAVVGFDFGYQSCFIAVARQGGIETIANEYSDRTTPAYVSFMEKNRAMGVSAKNQQMANMKNTIFGWKKMIGRNYTDPITQQEKGLLPFEIVQTENDGIGIKVQYLGETQVFNPEQITAMLFTKLKETAELNLKVKCKDVVISVPTYFTDTQRRALLDAAQLAGLNCLRLMNDTTAAALAYGIYKQDLPDEKEKSRNVIFVDMGHSDTQVSAVAFNKGKLKMLATASDPSLGGRDLDRILALYFAEDFKKRYKIDATQKPRAFARLLNECEKLKKLMSANSTSIPINIECFMEDKDVSGRMERSTLEELAAGQFARFEDVLRAVLDNANLKPADIDAVEVIGGSTRVPAVKETVQKVFEKEYSTTLNADEAVARGCALQCAILSPTFRVRDFSITDCQPYAITLTWQGAIEESSDLEVFPRYHAIPFSKMLTFFRKEPFNVEARYSHPSDIPYPSPVLGQFAIKDIKPQADGESSKVKVKVRVNIHGVFTVAQASLVEKLPQKEEEEMEIDQKLETENNGKQTEQNDTAATDGGELNDVKPAGEEPMQTEAAQTKNETPKENDADAATKKNENAEEKQENKEEDKDKKGEEKKKKKSIKMIDLPVEARVPGLSRDQINSFFETENNFIAQDKLEKERIDSKNAVEEYVYEMRDKLYGPLEQYISEADKEKFTAMLSQTEDWLYDEGEDCNKQVYLDKLTELKKIGDPVVRRNYEAQCRPAAFDELGRSLQIIRKALDLYANKDEKYDHIDQKDMDKVSKALQEKSAWFEKQMNLQSKKALTEDPLVLTQQIRNERQALETICNPILSKPKPKVEPPKEEKKKEGEGKGDAEKMEQSNGEGKTETEKKDEADMDLD</sequence>
<proteinExistence type="inferred from homology"/>
<dbReference type="InterPro" id="IPR043129">
    <property type="entry name" value="ATPase_NBD"/>
</dbReference>
<dbReference type="GO" id="GO:0005524">
    <property type="term" value="F:ATP binding"/>
    <property type="evidence" value="ECO:0007669"/>
    <property type="project" value="UniProtKB-KW"/>
</dbReference>
<dbReference type="CDD" id="cd10228">
    <property type="entry name" value="ASKHA_NBD_HSP70_HSPA4_like"/>
    <property type="match status" value="1"/>
</dbReference>
<dbReference type="Pfam" id="PF00012">
    <property type="entry name" value="HSP70"/>
    <property type="match status" value="1"/>
</dbReference>
<dbReference type="FunFam" id="3.30.30.30:FF:000002">
    <property type="entry name" value="Heat shock 70 kDa protein 4"/>
    <property type="match status" value="1"/>
</dbReference>
<feature type="compositionally biased region" description="Basic and acidic residues" evidence="7">
    <location>
        <begin position="557"/>
        <end position="592"/>
    </location>
</feature>
<accession>A0A8J1XLM0</accession>
<dbReference type="InterPro" id="IPR029047">
    <property type="entry name" value="HSP70_peptide-bd_sf"/>
</dbReference>
<dbReference type="SUPFAM" id="SSF100934">
    <property type="entry name" value="Heat shock protein 70kD (HSP70), C-terminal subdomain"/>
    <property type="match status" value="2"/>
</dbReference>
<dbReference type="Gene3D" id="3.30.30.30">
    <property type="match status" value="1"/>
</dbReference>
<dbReference type="InterPro" id="IPR018181">
    <property type="entry name" value="Heat_shock_70_CS"/>
</dbReference>
<evidence type="ECO:0000256" key="4">
    <source>
        <dbReference type="ARBA" id="ARBA00022553"/>
    </source>
</evidence>
<dbReference type="PRINTS" id="PR00301">
    <property type="entry name" value="HEATSHOCK70"/>
</dbReference>
<dbReference type="PANTHER" id="PTHR45639">
    <property type="entry name" value="HSC70CB, ISOFORM G-RELATED"/>
    <property type="match status" value="1"/>
</dbReference>
<comment type="subcellular location">
    <subcellularLocation>
        <location evidence="1">Cytoplasm</location>
    </subcellularLocation>
</comment>
<feature type="compositionally biased region" description="Polar residues" evidence="7">
    <location>
        <begin position="519"/>
        <end position="529"/>
    </location>
</feature>
<dbReference type="Gene3D" id="1.20.1270.10">
    <property type="match status" value="2"/>
</dbReference>
<dbReference type="Gene3D" id="3.30.420.40">
    <property type="match status" value="2"/>
</dbReference>
<organism evidence="8 9">
    <name type="scientific">Owenia fusiformis</name>
    <name type="common">Polychaete worm</name>
    <dbReference type="NCBI Taxonomy" id="6347"/>
    <lineage>
        <taxon>Eukaryota</taxon>
        <taxon>Metazoa</taxon>
        <taxon>Spiralia</taxon>
        <taxon>Lophotrochozoa</taxon>
        <taxon>Annelida</taxon>
        <taxon>Polychaeta</taxon>
        <taxon>Sedentaria</taxon>
        <taxon>Canalipalpata</taxon>
        <taxon>Sabellida</taxon>
        <taxon>Oweniida</taxon>
        <taxon>Oweniidae</taxon>
        <taxon>Owenia</taxon>
    </lineage>
</organism>
<dbReference type="Proteomes" id="UP000749559">
    <property type="component" value="Unassembled WGS sequence"/>
</dbReference>
<evidence type="ECO:0000256" key="5">
    <source>
        <dbReference type="ARBA" id="ARBA00022741"/>
    </source>
</evidence>
<feature type="compositionally biased region" description="Basic and acidic residues" evidence="7">
    <location>
        <begin position="811"/>
        <end position="849"/>
    </location>
</feature>
<dbReference type="Gene3D" id="3.90.640.10">
    <property type="entry name" value="Actin, Chain A, domain 4"/>
    <property type="match status" value="1"/>
</dbReference>
<protein>
    <submittedName>
        <fullName evidence="8">Uncharacterized protein</fullName>
    </submittedName>
</protein>
<reference evidence="8" key="1">
    <citation type="submission" date="2022-03" db="EMBL/GenBank/DDBJ databases">
        <authorList>
            <person name="Martin C."/>
        </authorList>
    </citation>
    <scope>NUCLEOTIDE SEQUENCE</scope>
</reference>
<keyword evidence="4" id="KW-0597">Phosphoprotein</keyword>
<dbReference type="AlphaFoldDB" id="A0A8J1XLM0"/>
<dbReference type="FunFam" id="3.30.420.40:FF:000767">
    <property type="entry name" value="Heat shock protein 70 (HSP70)-4, putative"/>
    <property type="match status" value="1"/>
</dbReference>
<evidence type="ECO:0000313" key="9">
    <source>
        <dbReference type="Proteomes" id="UP000749559"/>
    </source>
</evidence>
<keyword evidence="5" id="KW-0547">Nucleotide-binding</keyword>
<keyword evidence="6" id="KW-0067">ATP-binding</keyword>
<gene>
    <name evidence="8" type="ORF">OFUS_LOCUS4073</name>
</gene>
<evidence type="ECO:0000256" key="7">
    <source>
        <dbReference type="SAM" id="MobiDB-lite"/>
    </source>
</evidence>
<evidence type="ECO:0000256" key="3">
    <source>
        <dbReference type="ARBA" id="ARBA00022490"/>
    </source>
</evidence>
<feature type="region of interest" description="Disordered" evidence="7">
    <location>
        <begin position="802"/>
        <end position="855"/>
    </location>
</feature>
<dbReference type="InterPro" id="IPR029048">
    <property type="entry name" value="HSP70_C_sf"/>
</dbReference>
<feature type="region of interest" description="Disordered" evidence="7">
    <location>
        <begin position="500"/>
        <end position="597"/>
    </location>
</feature>
<dbReference type="FunFam" id="1.20.1270.10:FF:000002">
    <property type="entry name" value="Heat shock 70 kDa protein 4"/>
    <property type="match status" value="1"/>
</dbReference>
<dbReference type="GO" id="GO:0005634">
    <property type="term" value="C:nucleus"/>
    <property type="evidence" value="ECO:0007669"/>
    <property type="project" value="TreeGrafter"/>
</dbReference>
<keyword evidence="3" id="KW-0963">Cytoplasm</keyword>